<dbReference type="InterPro" id="IPR012338">
    <property type="entry name" value="Beta-lactam/transpept-like"/>
</dbReference>
<protein>
    <submittedName>
        <fullName evidence="2">Beta-lactamase family protein</fullName>
    </submittedName>
</protein>
<accession>A0A927CUV3</accession>
<dbReference type="SUPFAM" id="SSF56601">
    <property type="entry name" value="beta-lactamase/transpeptidase-like"/>
    <property type="match status" value="1"/>
</dbReference>
<dbReference type="Proteomes" id="UP000602076">
    <property type="component" value="Unassembled WGS sequence"/>
</dbReference>
<comment type="caution">
    <text evidence="2">The sequence shown here is derived from an EMBL/GenBank/DDBJ whole genome shotgun (WGS) entry which is preliminary data.</text>
</comment>
<dbReference type="InterPro" id="IPR050789">
    <property type="entry name" value="Diverse_Enzym_Activities"/>
</dbReference>
<dbReference type="AlphaFoldDB" id="A0A927CUV3"/>
<evidence type="ECO:0000313" key="3">
    <source>
        <dbReference type="Proteomes" id="UP000602076"/>
    </source>
</evidence>
<dbReference type="PANTHER" id="PTHR43283">
    <property type="entry name" value="BETA-LACTAMASE-RELATED"/>
    <property type="match status" value="1"/>
</dbReference>
<name>A0A927CUV3_9BACI</name>
<dbReference type="RefSeq" id="WP_190996705.1">
    <property type="nucleotide sequence ID" value="NZ_JACXSI010000003.1"/>
</dbReference>
<dbReference type="Pfam" id="PF00144">
    <property type="entry name" value="Beta-lactamase"/>
    <property type="match status" value="1"/>
</dbReference>
<dbReference type="InterPro" id="IPR001466">
    <property type="entry name" value="Beta-lactam-related"/>
</dbReference>
<reference evidence="2" key="1">
    <citation type="submission" date="2020-09" db="EMBL/GenBank/DDBJ databases">
        <title>Bacillus faecalis sp. nov., a moderately halophilic bacterium isolated from cow faeces.</title>
        <authorList>
            <person name="Jiang L."/>
            <person name="Lee J."/>
        </authorList>
    </citation>
    <scope>NUCLEOTIDE SEQUENCE</scope>
    <source>
        <strain evidence="2">AGMB 02131</strain>
    </source>
</reference>
<dbReference type="EMBL" id="JACXSI010000003">
    <property type="protein sequence ID" value="MBD3107157.1"/>
    <property type="molecule type" value="Genomic_DNA"/>
</dbReference>
<evidence type="ECO:0000313" key="2">
    <source>
        <dbReference type="EMBL" id="MBD3107157.1"/>
    </source>
</evidence>
<gene>
    <name evidence="2" type="ORF">IEO70_02080</name>
</gene>
<dbReference type="PANTHER" id="PTHR43283:SF7">
    <property type="entry name" value="BETA-LACTAMASE-RELATED DOMAIN-CONTAINING PROTEIN"/>
    <property type="match status" value="1"/>
</dbReference>
<keyword evidence="3" id="KW-1185">Reference proteome</keyword>
<organism evidence="2 3">
    <name type="scientific">Peribacillus faecalis</name>
    <dbReference type="NCBI Taxonomy" id="2772559"/>
    <lineage>
        <taxon>Bacteria</taxon>
        <taxon>Bacillati</taxon>
        <taxon>Bacillota</taxon>
        <taxon>Bacilli</taxon>
        <taxon>Bacillales</taxon>
        <taxon>Bacillaceae</taxon>
        <taxon>Peribacillus</taxon>
    </lineage>
</organism>
<dbReference type="Gene3D" id="3.40.710.10">
    <property type="entry name" value="DD-peptidase/beta-lactamase superfamily"/>
    <property type="match status" value="1"/>
</dbReference>
<proteinExistence type="predicted"/>
<evidence type="ECO:0000259" key="1">
    <source>
        <dbReference type="Pfam" id="PF00144"/>
    </source>
</evidence>
<sequence>MNLIKDIKCDFHPVYEHVQNTLEAVDASGGAMMIIHNDQIASEAYWGTYTPGANSKPIQENTQFHVASVRKSYIALAVAYAVYHKYIHSIDDKVTDYLPSLSAEVFANVTIRHLLTHTHGLKNTFGNVVREFPAGEAWAYRGIGVRLLTDLIQQTTEKTISEIITELVIKPMNLKETGWYGAKKPNIVQVLRDHNDPFYYWSNSTDGDKMNMYISTRELAYWGYLHLKEGFINGKQIVPKEMINMATSLQSPSTLHKSFPQNGFLWFVKDAYPSKQNEIGDLVPQGSFQLLGYTGVAVLVIPEHNLVAVRMTNRFGSPLGYNYLADIRSFGDTIISCLK</sequence>
<feature type="domain" description="Beta-lactamase-related" evidence="1">
    <location>
        <begin position="19"/>
        <end position="318"/>
    </location>
</feature>